<dbReference type="KEGG" id="obg:Verru16b_00079"/>
<evidence type="ECO:0000313" key="3">
    <source>
        <dbReference type="Proteomes" id="UP000095228"/>
    </source>
</evidence>
<dbReference type="SUPFAM" id="SSF56281">
    <property type="entry name" value="Metallo-hydrolase/oxidoreductase"/>
    <property type="match status" value="1"/>
</dbReference>
<evidence type="ECO:0000313" key="2">
    <source>
        <dbReference type="EMBL" id="AOS43041.1"/>
    </source>
</evidence>
<dbReference type="STRING" id="1838286.Verru16b_00079"/>
<dbReference type="GO" id="GO:0008800">
    <property type="term" value="F:beta-lactamase activity"/>
    <property type="evidence" value="ECO:0007669"/>
    <property type="project" value="UniProtKB-EC"/>
</dbReference>
<keyword evidence="3" id="KW-1185">Reference proteome</keyword>
<dbReference type="SMART" id="SM00849">
    <property type="entry name" value="Lactamase_B"/>
    <property type="match status" value="1"/>
</dbReference>
<dbReference type="Gene3D" id="3.60.15.10">
    <property type="entry name" value="Ribonuclease Z/Hydroxyacylglutathione hydrolase-like"/>
    <property type="match status" value="1"/>
</dbReference>
<protein>
    <submittedName>
        <fullName evidence="2">Metallo-beta-lactamase L1</fullName>
        <ecNumber evidence="2">3.5.2.6</ecNumber>
    </submittedName>
</protein>
<evidence type="ECO:0000259" key="1">
    <source>
        <dbReference type="SMART" id="SM00849"/>
    </source>
</evidence>
<dbReference type="RefSeq" id="WP_069960436.1">
    <property type="nucleotide sequence ID" value="NZ_CP016094.1"/>
</dbReference>
<dbReference type="InterPro" id="IPR050855">
    <property type="entry name" value="NDM-1-like"/>
</dbReference>
<reference evidence="2 3" key="1">
    <citation type="submission" date="2016-06" db="EMBL/GenBank/DDBJ databases">
        <title>Three novel species with peptidoglycan cell walls form the new genus Lacunisphaera gen. nov. in the family Opitutaceae of the verrucomicrobial subdivision 4.</title>
        <authorList>
            <person name="Rast P."/>
            <person name="Gloeckner I."/>
            <person name="Jogler M."/>
            <person name="Boedeker C."/>
            <person name="Jeske O."/>
            <person name="Wiegand S."/>
            <person name="Reinhardt R."/>
            <person name="Schumann P."/>
            <person name="Rohde M."/>
            <person name="Spring S."/>
            <person name="Gloeckner F.O."/>
            <person name="Jogler C."/>
        </authorList>
    </citation>
    <scope>NUCLEOTIDE SEQUENCE [LARGE SCALE GENOMIC DNA]</scope>
    <source>
        <strain evidence="2 3">IG16b</strain>
    </source>
</reference>
<dbReference type="EMBL" id="CP016094">
    <property type="protein sequence ID" value="AOS43041.1"/>
    <property type="molecule type" value="Genomic_DNA"/>
</dbReference>
<dbReference type="AlphaFoldDB" id="A0A1I7PHG1"/>
<name>A0A1I7PHG1_9BACT</name>
<gene>
    <name evidence="2" type="ORF">Verru16b_00079</name>
</gene>
<sequence length="230" mass="24541">MLIRIKGAISNCYLLLGERPVLVDTGAPGDLKRILAGLKAHGLAPADLALILLTHGHSNHAGCAAELQRRSGVHVALHVGDAELARTGHNGVLAPQDILGRVLRPFVDEPFEPFEPGLLFRDGFSLEPYGVKGRVLATPGHTAGSASVVLASGEAIIGDVLRGSFVWPNKSRPHWFCRDPESNTRSIVRLAREGLLRCHPGVFGSFPGTELGQYLRTDTGEVMALSGEPV</sequence>
<dbReference type="InterPro" id="IPR001279">
    <property type="entry name" value="Metallo-B-lactamas"/>
</dbReference>
<feature type="domain" description="Metallo-beta-lactamase" evidence="1">
    <location>
        <begin position="9"/>
        <end position="199"/>
    </location>
</feature>
<dbReference type="InterPro" id="IPR036866">
    <property type="entry name" value="RibonucZ/Hydroxyglut_hydro"/>
</dbReference>
<proteinExistence type="predicted"/>
<dbReference type="PANTHER" id="PTHR42951:SF17">
    <property type="entry name" value="METALLO-BETA-LACTAMASE DOMAIN-CONTAINING PROTEIN"/>
    <property type="match status" value="1"/>
</dbReference>
<dbReference type="PANTHER" id="PTHR42951">
    <property type="entry name" value="METALLO-BETA-LACTAMASE DOMAIN-CONTAINING"/>
    <property type="match status" value="1"/>
</dbReference>
<accession>A0A1I7PHG1</accession>
<dbReference type="EC" id="3.5.2.6" evidence="2"/>
<organism evidence="2 3">
    <name type="scientific">Lacunisphaera limnophila</name>
    <dbReference type="NCBI Taxonomy" id="1838286"/>
    <lineage>
        <taxon>Bacteria</taxon>
        <taxon>Pseudomonadati</taxon>
        <taxon>Verrucomicrobiota</taxon>
        <taxon>Opitutia</taxon>
        <taxon>Opitutales</taxon>
        <taxon>Opitutaceae</taxon>
        <taxon>Lacunisphaera</taxon>
    </lineage>
</organism>
<dbReference type="Pfam" id="PF00753">
    <property type="entry name" value="Lactamase_B"/>
    <property type="match status" value="1"/>
</dbReference>
<keyword evidence="2" id="KW-0378">Hydrolase</keyword>
<dbReference type="OrthoDB" id="9802248at2"/>
<dbReference type="Proteomes" id="UP000095228">
    <property type="component" value="Chromosome"/>
</dbReference>